<dbReference type="InterPro" id="IPR018958">
    <property type="entry name" value="Knr4/Smi1-like_dom"/>
</dbReference>
<name>A0AAW1UK05_9CUCU</name>
<dbReference type="Proteomes" id="UP001431783">
    <property type="component" value="Unassembled WGS sequence"/>
</dbReference>
<dbReference type="InterPro" id="IPR037883">
    <property type="entry name" value="Knr4/Smi1-like_sf"/>
</dbReference>
<dbReference type="PANTHER" id="PTHR31854:SF2">
    <property type="entry name" value="TUBULIN POLYGLUTAMYLASE COMPLEX SUBUNIT 2"/>
    <property type="match status" value="1"/>
</dbReference>
<evidence type="ECO:0000313" key="3">
    <source>
        <dbReference type="Proteomes" id="UP001431783"/>
    </source>
</evidence>
<gene>
    <name evidence="2" type="ORF">WA026_016316</name>
</gene>
<dbReference type="InterPro" id="IPR039231">
    <property type="entry name" value="TPGS2"/>
</dbReference>
<dbReference type="Gene3D" id="3.40.1580.10">
    <property type="entry name" value="SMI1/KNR4-like"/>
    <property type="match status" value="1"/>
</dbReference>
<organism evidence="2 3">
    <name type="scientific">Henosepilachna vigintioctopunctata</name>
    <dbReference type="NCBI Taxonomy" id="420089"/>
    <lineage>
        <taxon>Eukaryota</taxon>
        <taxon>Metazoa</taxon>
        <taxon>Ecdysozoa</taxon>
        <taxon>Arthropoda</taxon>
        <taxon>Hexapoda</taxon>
        <taxon>Insecta</taxon>
        <taxon>Pterygota</taxon>
        <taxon>Neoptera</taxon>
        <taxon>Endopterygota</taxon>
        <taxon>Coleoptera</taxon>
        <taxon>Polyphaga</taxon>
        <taxon>Cucujiformia</taxon>
        <taxon>Coccinelloidea</taxon>
        <taxon>Coccinellidae</taxon>
        <taxon>Epilachninae</taxon>
        <taxon>Epilachnini</taxon>
        <taxon>Henosepilachna</taxon>
    </lineage>
</organism>
<dbReference type="EMBL" id="JARQZJ010000069">
    <property type="protein sequence ID" value="KAK9881430.1"/>
    <property type="molecule type" value="Genomic_DNA"/>
</dbReference>
<dbReference type="SMART" id="SM00860">
    <property type="entry name" value="SMI1_KNR4"/>
    <property type="match status" value="1"/>
</dbReference>
<proteinExistence type="predicted"/>
<comment type="caution">
    <text evidence="2">The sequence shown here is derived from an EMBL/GenBank/DDBJ whole genome shotgun (WGS) entry which is preliminary data.</text>
</comment>
<reference evidence="2 3" key="1">
    <citation type="submission" date="2023-03" db="EMBL/GenBank/DDBJ databases">
        <title>Genome insight into feeding habits of ladybird beetles.</title>
        <authorList>
            <person name="Li H.-S."/>
            <person name="Huang Y.-H."/>
            <person name="Pang H."/>
        </authorList>
    </citation>
    <scope>NUCLEOTIDE SEQUENCE [LARGE SCALE GENOMIC DNA]</scope>
    <source>
        <strain evidence="2">SYSU_2023b</strain>
        <tissue evidence="2">Whole body</tissue>
    </source>
</reference>
<accession>A0AAW1UK05</accession>
<feature type="domain" description="Knr4/Smi1-like" evidence="1">
    <location>
        <begin position="47"/>
        <end position="188"/>
    </location>
</feature>
<dbReference type="Pfam" id="PF09346">
    <property type="entry name" value="SMI1_KNR4"/>
    <property type="match status" value="1"/>
</dbReference>
<dbReference type="AlphaFoldDB" id="A0AAW1UK05"/>
<evidence type="ECO:0000313" key="2">
    <source>
        <dbReference type="EMBL" id="KAK9881430.1"/>
    </source>
</evidence>
<protein>
    <recommendedName>
        <fullName evidence="1">Knr4/Smi1-like domain-containing protein</fullName>
    </recommendedName>
</protein>
<evidence type="ECO:0000259" key="1">
    <source>
        <dbReference type="SMART" id="SM00860"/>
    </source>
</evidence>
<dbReference type="PANTHER" id="PTHR31854">
    <property type="entry name" value="TUBULIN POLYGLUTAMYLASE COMPLEX SUBUNIT 2"/>
    <property type="match status" value="1"/>
</dbReference>
<dbReference type="SUPFAM" id="SSF160631">
    <property type="entry name" value="SMI1/KNR4-like"/>
    <property type="match status" value="1"/>
</dbReference>
<keyword evidence="3" id="KW-1185">Reference proteome</keyword>
<sequence length="323" mass="37238">MNKKSKMVFLVDKVTEDSFYENLLLGLPRILDKLPIVQGYKLQRNSPATKVEVKHWENTYRLSLPQDLRDLYLSCNGILLTYVFFYEPTNREENACNEIHAKIEVNPINALNLIVEGYEVKNIPRIYHDGYIYKLELSSESRIFELSKHDTYRVVLVYADPKSSPTIWIWFGTMFYFIANDLTTYLKMAIAHLGVPYWQFIFTPMGLPGRSREMLNVLAPGILHEDYSMIPITDNTNDFNKIYPDIFNKIMVESTESKKSCAEQLMKKTSNSSTASRKSHIATITKKSSCLTVGRKTSSVVSSNSEKVKRGSFTRRRILTPKI</sequence>